<dbReference type="AlphaFoldDB" id="A0A2P2E7U6"/>
<dbReference type="PANTHER" id="PTHR43281:SF1">
    <property type="entry name" value="FARNESYL DIPHOSPHATE SYNTHASE"/>
    <property type="match status" value="1"/>
</dbReference>
<protein>
    <submittedName>
        <fullName evidence="8">Farnesyl diphosphate synthase</fullName>
        <ecNumber evidence="8">2.5.1.10</ecNumber>
    </submittedName>
</protein>
<dbReference type="CDD" id="cd00685">
    <property type="entry name" value="Trans_IPPS_HT"/>
    <property type="match status" value="1"/>
</dbReference>
<keyword evidence="3 7" id="KW-0808">Transferase</keyword>
<dbReference type="GO" id="GO:0005737">
    <property type="term" value="C:cytoplasm"/>
    <property type="evidence" value="ECO:0007669"/>
    <property type="project" value="UniProtKB-ARBA"/>
</dbReference>
<keyword evidence="9" id="KW-1185">Reference proteome</keyword>
<sequence length="298" mass="32346">MDLPVDLDKRLEETADRITVALDTLIPRVQGPEARLMSAMRYAALGGGKRLRPFLVLETGRLFGVDERCLLRVAAALECIHTYSLIHDDLPCMDDDDMRRGRPTVHIAYDEATAILAGDALLTIAFEILADPQTHADPNIRIALVARLAEASGARGMVGGQMMDMIAEELGDDIAAVTRMQRLKTGMLITYAVEVGALMGRASDEARHALSAYAHDLGLAFQITDDILDAEGSEDEVGKAVGKDEGRGKATFVSLLGLEGAKQRVSLLADQARAHLSMFGARAHYLNLIIDTIIQRRA</sequence>
<evidence type="ECO:0000313" key="9">
    <source>
        <dbReference type="Proteomes" id="UP000245086"/>
    </source>
</evidence>
<dbReference type="EMBL" id="BFBR01000002">
    <property type="protein sequence ID" value="GBF57139.1"/>
    <property type="molecule type" value="Genomic_DNA"/>
</dbReference>
<dbReference type="FunFam" id="1.10.600.10:FF:000001">
    <property type="entry name" value="Geranylgeranyl diphosphate synthase"/>
    <property type="match status" value="1"/>
</dbReference>
<dbReference type="Pfam" id="PF00348">
    <property type="entry name" value="polyprenyl_synt"/>
    <property type="match status" value="1"/>
</dbReference>
<evidence type="ECO:0000256" key="1">
    <source>
        <dbReference type="ARBA" id="ARBA00001946"/>
    </source>
</evidence>
<dbReference type="Proteomes" id="UP000245086">
    <property type="component" value="Unassembled WGS sequence"/>
</dbReference>
<evidence type="ECO:0000256" key="2">
    <source>
        <dbReference type="ARBA" id="ARBA00006706"/>
    </source>
</evidence>
<dbReference type="InterPro" id="IPR008949">
    <property type="entry name" value="Isoprenoid_synthase_dom_sf"/>
</dbReference>
<dbReference type="GO" id="GO:0046872">
    <property type="term" value="F:metal ion binding"/>
    <property type="evidence" value="ECO:0007669"/>
    <property type="project" value="UniProtKB-KW"/>
</dbReference>
<reference evidence="8 9" key="1">
    <citation type="journal article" date="2018" name="Genome Announc.">
        <title>Draft Genome Sequence of "Candidatus Phycosocius bacilliformis," an Alphaproteobacterial Ectosymbiont of the Hydrocarbon-Producing Green Alga Botryococcus braunii.</title>
        <authorList>
            <person name="Tanabe Y."/>
            <person name="Yamaguchi H."/>
            <person name="Watanabe M.M."/>
        </authorList>
    </citation>
    <scope>NUCLEOTIDE SEQUENCE [LARGE SCALE GENOMIC DNA]</scope>
    <source>
        <strain evidence="8 9">BOTRYCO-2</strain>
    </source>
</reference>
<evidence type="ECO:0000256" key="7">
    <source>
        <dbReference type="RuleBase" id="RU004466"/>
    </source>
</evidence>
<dbReference type="OrthoDB" id="9805316at2"/>
<keyword evidence="4" id="KW-0479">Metal-binding</keyword>
<evidence type="ECO:0000256" key="5">
    <source>
        <dbReference type="ARBA" id="ARBA00022842"/>
    </source>
</evidence>
<dbReference type="InterPro" id="IPR033749">
    <property type="entry name" value="Polyprenyl_synt_CS"/>
</dbReference>
<dbReference type="Gene3D" id="1.10.600.10">
    <property type="entry name" value="Farnesyl Diphosphate Synthase"/>
    <property type="match status" value="1"/>
</dbReference>
<name>A0A2P2E7U6_9PROT</name>
<evidence type="ECO:0000313" key="8">
    <source>
        <dbReference type="EMBL" id="GBF57139.1"/>
    </source>
</evidence>
<keyword evidence="5" id="KW-0460">Magnesium</keyword>
<proteinExistence type="inferred from homology"/>
<dbReference type="PROSITE" id="PS00723">
    <property type="entry name" value="POLYPRENYL_SYNTHASE_1"/>
    <property type="match status" value="1"/>
</dbReference>
<gene>
    <name evidence="8" type="ORF">PbB2_00799</name>
</gene>
<dbReference type="SUPFAM" id="SSF48576">
    <property type="entry name" value="Terpenoid synthases"/>
    <property type="match status" value="1"/>
</dbReference>
<evidence type="ECO:0000256" key="3">
    <source>
        <dbReference type="ARBA" id="ARBA00022679"/>
    </source>
</evidence>
<dbReference type="InterPro" id="IPR000092">
    <property type="entry name" value="Polyprenyl_synt"/>
</dbReference>
<accession>A0A2P2E7U6</accession>
<evidence type="ECO:0000256" key="6">
    <source>
        <dbReference type="ARBA" id="ARBA00023229"/>
    </source>
</evidence>
<evidence type="ECO:0000256" key="4">
    <source>
        <dbReference type="ARBA" id="ARBA00022723"/>
    </source>
</evidence>
<keyword evidence="6" id="KW-0414">Isoprene biosynthesis</keyword>
<dbReference type="EC" id="2.5.1.10" evidence="8"/>
<dbReference type="PROSITE" id="PS00444">
    <property type="entry name" value="POLYPRENYL_SYNTHASE_2"/>
    <property type="match status" value="1"/>
</dbReference>
<dbReference type="PANTHER" id="PTHR43281">
    <property type="entry name" value="FARNESYL DIPHOSPHATE SYNTHASE"/>
    <property type="match status" value="1"/>
</dbReference>
<comment type="caution">
    <text evidence="8">The sequence shown here is derived from an EMBL/GenBank/DDBJ whole genome shotgun (WGS) entry which is preliminary data.</text>
</comment>
<comment type="similarity">
    <text evidence="2 7">Belongs to the FPP/GGPP synthase family.</text>
</comment>
<dbReference type="InterPro" id="IPR053378">
    <property type="entry name" value="Prenyl_diphosphate_synthase"/>
</dbReference>
<dbReference type="NCBIfam" id="NF045485">
    <property type="entry name" value="FPPsyn"/>
    <property type="match status" value="1"/>
</dbReference>
<comment type="cofactor">
    <cofactor evidence="1">
        <name>Mg(2+)</name>
        <dbReference type="ChEBI" id="CHEBI:18420"/>
    </cofactor>
</comment>
<organism evidence="8 9">
    <name type="scientific">Candidatus Phycosocius bacilliformis</name>
    <dbReference type="NCBI Taxonomy" id="1445552"/>
    <lineage>
        <taxon>Bacteria</taxon>
        <taxon>Pseudomonadati</taxon>
        <taxon>Pseudomonadota</taxon>
        <taxon>Alphaproteobacteria</taxon>
        <taxon>Caulobacterales</taxon>
        <taxon>Caulobacterales incertae sedis</taxon>
        <taxon>Candidatus Phycosocius</taxon>
    </lineage>
</organism>
<dbReference type="GO" id="GO:0016114">
    <property type="term" value="P:terpenoid biosynthetic process"/>
    <property type="evidence" value="ECO:0007669"/>
    <property type="project" value="UniProtKB-ARBA"/>
</dbReference>
<dbReference type="RefSeq" id="WP_108984017.1">
    <property type="nucleotide sequence ID" value="NZ_BFBR01000002.1"/>
</dbReference>
<dbReference type="SFLD" id="SFLDG01017">
    <property type="entry name" value="Polyprenyl_Transferase_Like"/>
    <property type="match status" value="1"/>
</dbReference>
<dbReference type="GO" id="GO:0004337">
    <property type="term" value="F:(2E,6E)-farnesyl diphosphate synthase activity"/>
    <property type="evidence" value="ECO:0007669"/>
    <property type="project" value="UniProtKB-EC"/>
</dbReference>
<dbReference type="SFLD" id="SFLDS00005">
    <property type="entry name" value="Isoprenoid_Synthase_Type_I"/>
    <property type="match status" value="1"/>
</dbReference>